<evidence type="ECO:0000313" key="2">
    <source>
        <dbReference type="EMBL" id="KAL3725493.1"/>
    </source>
</evidence>
<gene>
    <name evidence="2" type="ORF">ACJRO7_030510</name>
</gene>
<evidence type="ECO:0000313" key="3">
    <source>
        <dbReference type="Proteomes" id="UP001634007"/>
    </source>
</evidence>
<organism evidence="2 3">
    <name type="scientific">Eucalyptus globulus</name>
    <name type="common">Tasmanian blue gum</name>
    <dbReference type="NCBI Taxonomy" id="34317"/>
    <lineage>
        <taxon>Eukaryota</taxon>
        <taxon>Viridiplantae</taxon>
        <taxon>Streptophyta</taxon>
        <taxon>Embryophyta</taxon>
        <taxon>Tracheophyta</taxon>
        <taxon>Spermatophyta</taxon>
        <taxon>Magnoliopsida</taxon>
        <taxon>eudicotyledons</taxon>
        <taxon>Gunneridae</taxon>
        <taxon>Pentapetalae</taxon>
        <taxon>rosids</taxon>
        <taxon>malvids</taxon>
        <taxon>Myrtales</taxon>
        <taxon>Myrtaceae</taxon>
        <taxon>Myrtoideae</taxon>
        <taxon>Eucalypteae</taxon>
        <taxon>Eucalyptus</taxon>
    </lineage>
</organism>
<feature type="region of interest" description="Disordered" evidence="1">
    <location>
        <begin position="127"/>
        <end position="156"/>
    </location>
</feature>
<name>A0ABD3JFD7_EUCGL</name>
<feature type="compositionally biased region" description="Polar residues" evidence="1">
    <location>
        <begin position="1"/>
        <end position="11"/>
    </location>
</feature>
<comment type="caution">
    <text evidence="2">The sequence shown here is derived from an EMBL/GenBank/DDBJ whole genome shotgun (WGS) entry which is preliminary data.</text>
</comment>
<keyword evidence="3" id="KW-1185">Reference proteome</keyword>
<feature type="compositionally biased region" description="Low complexity" evidence="1">
    <location>
        <begin position="12"/>
        <end position="21"/>
    </location>
</feature>
<reference evidence="2 3" key="1">
    <citation type="submission" date="2024-11" db="EMBL/GenBank/DDBJ databases">
        <title>Chromosome-level genome assembly of Eucalyptus globulus Labill. provides insights into its genome evolution.</title>
        <authorList>
            <person name="Li X."/>
        </authorList>
    </citation>
    <scope>NUCLEOTIDE SEQUENCE [LARGE SCALE GENOMIC DNA]</scope>
    <source>
        <strain evidence="2">CL2024</strain>
        <tissue evidence="2">Fresh tender leaves</tissue>
    </source>
</reference>
<evidence type="ECO:0000256" key="1">
    <source>
        <dbReference type="SAM" id="MobiDB-lite"/>
    </source>
</evidence>
<dbReference type="EMBL" id="JBJKBG010000008">
    <property type="protein sequence ID" value="KAL3725493.1"/>
    <property type="molecule type" value="Genomic_DNA"/>
</dbReference>
<feature type="region of interest" description="Disordered" evidence="1">
    <location>
        <begin position="1"/>
        <end position="25"/>
    </location>
</feature>
<dbReference type="Proteomes" id="UP001634007">
    <property type="component" value="Unassembled WGS sequence"/>
</dbReference>
<feature type="compositionally biased region" description="Basic and acidic residues" evidence="1">
    <location>
        <begin position="129"/>
        <end position="141"/>
    </location>
</feature>
<protein>
    <submittedName>
        <fullName evidence="2">Uncharacterized protein</fullName>
    </submittedName>
</protein>
<proteinExistence type="predicted"/>
<dbReference type="AlphaFoldDB" id="A0ABD3JFD7"/>
<accession>A0ABD3JFD7</accession>
<sequence>MTSGSGCNTFRPSPSSFPNKNKPGEEVVSDVATTNEAQFFVTTDERGKEGVSFPAHQVGLRNGEIQLLVQLVQLVQPVQKTILDLTSRVSDSCPFLACRGVAVSLGQVDEGCTRFLKPITRNVVSPCPDEQKTPAEKHTDYRNPIVEKLSTPSNLA</sequence>